<evidence type="ECO:0008006" key="4">
    <source>
        <dbReference type="Google" id="ProtNLM"/>
    </source>
</evidence>
<keyword evidence="3" id="KW-1185">Reference proteome</keyword>
<dbReference type="PANTHER" id="PTHR35561">
    <property type="entry name" value="RNA 2',3'-CYCLIC PHOSPHODIESTERASE"/>
    <property type="match status" value="1"/>
</dbReference>
<keyword evidence="1" id="KW-0378">Hydrolase</keyword>
<dbReference type="SUPFAM" id="SSF55144">
    <property type="entry name" value="LigT-like"/>
    <property type="match status" value="1"/>
</dbReference>
<evidence type="ECO:0000256" key="1">
    <source>
        <dbReference type="ARBA" id="ARBA00022801"/>
    </source>
</evidence>
<proteinExistence type="predicted"/>
<dbReference type="Proteomes" id="UP001161406">
    <property type="component" value="Unassembled WGS sequence"/>
</dbReference>
<evidence type="ECO:0000313" key="3">
    <source>
        <dbReference type="Proteomes" id="UP001161406"/>
    </source>
</evidence>
<dbReference type="InterPro" id="IPR009097">
    <property type="entry name" value="Cyclic_Pdiesterase"/>
</dbReference>
<accession>A0ABQ5UEM6</accession>
<dbReference type="RefSeq" id="WP_284390388.1">
    <property type="nucleotide sequence ID" value="NZ_BSNG01000001.1"/>
</dbReference>
<dbReference type="InterPro" id="IPR004175">
    <property type="entry name" value="RNA_CPDase"/>
</dbReference>
<sequence>MDMQLDLFGGGAPMLAQPGRSFPTHRWYFTLLPPPALAQDMEYFALRMSRRHGARRPVRAGRIHASLNGLGEGEEGSFDDLDTALEIGDAIRHPRFDVSFDRLITWGRQTGRGDRRQRPTVLTCTTGQREVVALHASLRREILRHGLKAGASSTVPHVTLWYGTGSVSELLLTRPFRWSVRQFWLVRTTLGEPRPECLGEWQLGR</sequence>
<comment type="caution">
    <text evidence="2">The sequence shown here is derived from an EMBL/GenBank/DDBJ whole genome shotgun (WGS) entry which is preliminary data.</text>
</comment>
<evidence type="ECO:0000313" key="2">
    <source>
        <dbReference type="EMBL" id="GLQ10078.1"/>
    </source>
</evidence>
<reference evidence="2" key="2">
    <citation type="submission" date="2023-01" db="EMBL/GenBank/DDBJ databases">
        <title>Draft genome sequence of Devosia yakushimensis strain NBRC 103855.</title>
        <authorList>
            <person name="Sun Q."/>
            <person name="Mori K."/>
        </authorList>
    </citation>
    <scope>NUCLEOTIDE SEQUENCE</scope>
    <source>
        <strain evidence="2">NBRC 103855</strain>
    </source>
</reference>
<dbReference type="Pfam" id="PF13563">
    <property type="entry name" value="2_5_RNA_ligase2"/>
    <property type="match status" value="1"/>
</dbReference>
<dbReference type="Gene3D" id="3.90.1140.10">
    <property type="entry name" value="Cyclic phosphodiesterase"/>
    <property type="match status" value="1"/>
</dbReference>
<protein>
    <recommendedName>
        <fullName evidence="4">2'-5' RNA ligase</fullName>
    </recommendedName>
</protein>
<gene>
    <name evidence="2" type="ORF">GCM10007913_20100</name>
</gene>
<name>A0ABQ5UEM6_9HYPH</name>
<dbReference type="PANTHER" id="PTHR35561:SF1">
    <property type="entry name" value="RNA 2',3'-CYCLIC PHOSPHODIESTERASE"/>
    <property type="match status" value="1"/>
</dbReference>
<reference evidence="2" key="1">
    <citation type="journal article" date="2014" name="Int. J. Syst. Evol. Microbiol.">
        <title>Complete genome of a new Firmicutes species belonging to the dominant human colonic microbiota ('Ruminococcus bicirculans') reveals two chromosomes and a selective capacity to utilize plant glucans.</title>
        <authorList>
            <consortium name="NISC Comparative Sequencing Program"/>
            <person name="Wegmann U."/>
            <person name="Louis P."/>
            <person name="Goesmann A."/>
            <person name="Henrissat B."/>
            <person name="Duncan S.H."/>
            <person name="Flint H.J."/>
        </authorList>
    </citation>
    <scope>NUCLEOTIDE SEQUENCE</scope>
    <source>
        <strain evidence="2">NBRC 103855</strain>
    </source>
</reference>
<organism evidence="2 3">
    <name type="scientific">Devosia yakushimensis</name>
    <dbReference type="NCBI Taxonomy" id="470028"/>
    <lineage>
        <taxon>Bacteria</taxon>
        <taxon>Pseudomonadati</taxon>
        <taxon>Pseudomonadota</taxon>
        <taxon>Alphaproteobacteria</taxon>
        <taxon>Hyphomicrobiales</taxon>
        <taxon>Devosiaceae</taxon>
        <taxon>Devosia</taxon>
    </lineage>
</organism>
<dbReference type="EMBL" id="BSNG01000001">
    <property type="protein sequence ID" value="GLQ10078.1"/>
    <property type="molecule type" value="Genomic_DNA"/>
</dbReference>